<feature type="transmembrane region" description="Helical" evidence="1">
    <location>
        <begin position="232"/>
        <end position="254"/>
    </location>
</feature>
<evidence type="ECO:0000313" key="3">
    <source>
        <dbReference type="Proteomes" id="UP000295008"/>
    </source>
</evidence>
<dbReference type="GO" id="GO:0140359">
    <property type="term" value="F:ABC-type transporter activity"/>
    <property type="evidence" value="ECO:0007669"/>
    <property type="project" value="InterPro"/>
</dbReference>
<proteinExistence type="predicted"/>
<evidence type="ECO:0000256" key="1">
    <source>
        <dbReference type="SAM" id="Phobius"/>
    </source>
</evidence>
<keyword evidence="1" id="KW-1133">Transmembrane helix</keyword>
<feature type="transmembrane region" description="Helical" evidence="1">
    <location>
        <begin position="21"/>
        <end position="38"/>
    </location>
</feature>
<sequence>MSGWMRLIHSENSKIYARRSTRAMIGCLIVLLFLDAGFDRFYAPLRASYWGAVVRQSWLVFFIGIFTAIVAGGSVANEFSWGTIKLLLIRPHRRGRILAAKYGAALLFGLALTLLLLLGSLLLNGLLYGLAPATPGRSGLLPPEKTIFNSGAGVLLLYLLRGGEALVYGSIAFMLSALSRSVALATGVTFFAMLLGPQLDYLLGAGASSLWLFSRLDLPRYIRPGLTAEPELWFALGVIAAHLALFYSVAWLAFTQRDVLE</sequence>
<protein>
    <submittedName>
        <fullName evidence="2">ABC-2 type transport system permease protein</fullName>
    </submittedName>
</protein>
<dbReference type="Pfam" id="PF12730">
    <property type="entry name" value="ABC2_membrane_4"/>
    <property type="match status" value="1"/>
</dbReference>
<name>A0A4R1QZA8_HYDET</name>
<evidence type="ECO:0000313" key="2">
    <source>
        <dbReference type="EMBL" id="TCL58316.1"/>
    </source>
</evidence>
<dbReference type="RefSeq" id="WP_132016810.1">
    <property type="nucleotide sequence ID" value="NZ_SLUN01000042.1"/>
</dbReference>
<dbReference type="EMBL" id="SLUN01000042">
    <property type="protein sequence ID" value="TCL58316.1"/>
    <property type="molecule type" value="Genomic_DNA"/>
</dbReference>
<keyword evidence="3" id="KW-1185">Reference proteome</keyword>
<feature type="transmembrane region" description="Helical" evidence="1">
    <location>
        <begin position="102"/>
        <end position="131"/>
    </location>
</feature>
<feature type="transmembrane region" description="Helical" evidence="1">
    <location>
        <begin position="182"/>
        <end position="212"/>
    </location>
</feature>
<dbReference type="PANTHER" id="PTHR37305:SF1">
    <property type="entry name" value="MEMBRANE PROTEIN"/>
    <property type="match status" value="1"/>
</dbReference>
<dbReference type="GO" id="GO:0005886">
    <property type="term" value="C:plasma membrane"/>
    <property type="evidence" value="ECO:0007669"/>
    <property type="project" value="UniProtKB-SubCell"/>
</dbReference>
<gene>
    <name evidence="2" type="ORF">EDC14_10429</name>
</gene>
<dbReference type="Proteomes" id="UP000295008">
    <property type="component" value="Unassembled WGS sequence"/>
</dbReference>
<dbReference type="OrthoDB" id="8613028at2"/>
<organism evidence="2 3">
    <name type="scientific">Hydrogenispora ethanolica</name>
    <dbReference type="NCBI Taxonomy" id="1082276"/>
    <lineage>
        <taxon>Bacteria</taxon>
        <taxon>Bacillati</taxon>
        <taxon>Bacillota</taxon>
        <taxon>Hydrogenispora</taxon>
    </lineage>
</organism>
<accession>A0A4R1QZA8</accession>
<feature type="transmembrane region" description="Helical" evidence="1">
    <location>
        <begin position="151"/>
        <end position="175"/>
    </location>
</feature>
<comment type="caution">
    <text evidence="2">The sequence shown here is derived from an EMBL/GenBank/DDBJ whole genome shotgun (WGS) entry which is preliminary data.</text>
</comment>
<keyword evidence="1" id="KW-0472">Membrane</keyword>
<dbReference type="AlphaFoldDB" id="A0A4R1QZA8"/>
<dbReference type="PANTHER" id="PTHR37305">
    <property type="entry name" value="INTEGRAL MEMBRANE PROTEIN-RELATED"/>
    <property type="match status" value="1"/>
</dbReference>
<reference evidence="2 3" key="1">
    <citation type="submission" date="2019-03" db="EMBL/GenBank/DDBJ databases">
        <title>Genomic Encyclopedia of Type Strains, Phase IV (KMG-IV): sequencing the most valuable type-strain genomes for metagenomic binning, comparative biology and taxonomic classification.</title>
        <authorList>
            <person name="Goeker M."/>
        </authorList>
    </citation>
    <scope>NUCLEOTIDE SEQUENCE [LARGE SCALE GENOMIC DNA]</scope>
    <source>
        <strain evidence="2 3">LX-B</strain>
    </source>
</reference>
<keyword evidence="1" id="KW-0812">Transmembrane</keyword>
<feature type="transmembrane region" description="Helical" evidence="1">
    <location>
        <begin position="58"/>
        <end position="81"/>
    </location>
</feature>